<feature type="transmembrane region" description="Helical" evidence="1">
    <location>
        <begin position="149"/>
        <end position="171"/>
    </location>
</feature>
<feature type="transmembrane region" description="Helical" evidence="1">
    <location>
        <begin position="212"/>
        <end position="230"/>
    </location>
</feature>
<proteinExistence type="predicted"/>
<keyword evidence="1" id="KW-1133">Transmembrane helix</keyword>
<dbReference type="PANTHER" id="PTHR22911">
    <property type="entry name" value="ACYL-MALONYL CONDENSING ENZYME-RELATED"/>
    <property type="match status" value="1"/>
</dbReference>
<dbReference type="InterPro" id="IPR037185">
    <property type="entry name" value="EmrE-like"/>
</dbReference>
<feature type="domain" description="EamA" evidence="2">
    <location>
        <begin position="157"/>
        <end position="281"/>
    </location>
</feature>
<dbReference type="SUPFAM" id="SSF103481">
    <property type="entry name" value="Multidrug resistance efflux transporter EmrE"/>
    <property type="match status" value="2"/>
</dbReference>
<feature type="transmembrane region" description="Helical" evidence="1">
    <location>
        <begin position="39"/>
        <end position="56"/>
    </location>
</feature>
<keyword evidence="4" id="KW-1185">Reference proteome</keyword>
<evidence type="ECO:0000259" key="2">
    <source>
        <dbReference type="Pfam" id="PF00892"/>
    </source>
</evidence>
<evidence type="ECO:0000256" key="1">
    <source>
        <dbReference type="SAM" id="Phobius"/>
    </source>
</evidence>
<protein>
    <submittedName>
        <fullName evidence="3">DMT family transporter</fullName>
    </submittedName>
</protein>
<dbReference type="Pfam" id="PF00892">
    <property type="entry name" value="EamA"/>
    <property type="match status" value="2"/>
</dbReference>
<evidence type="ECO:0000313" key="4">
    <source>
        <dbReference type="Proteomes" id="UP000561066"/>
    </source>
</evidence>
<reference evidence="3 4" key="1">
    <citation type="submission" date="2020-04" db="EMBL/GenBank/DDBJ databases">
        <title>Description of novel Gluconacetobacter.</title>
        <authorList>
            <person name="Sombolestani A."/>
        </authorList>
    </citation>
    <scope>NUCLEOTIDE SEQUENCE [LARGE SCALE GENOMIC DNA]</scope>
    <source>
        <strain evidence="3 4">LMG 21312</strain>
    </source>
</reference>
<feature type="transmembrane region" description="Helical" evidence="1">
    <location>
        <begin position="68"/>
        <end position="88"/>
    </location>
</feature>
<feature type="transmembrane region" description="Helical" evidence="1">
    <location>
        <begin position="267"/>
        <end position="287"/>
    </location>
</feature>
<keyword evidence="1" id="KW-0812">Transmembrane</keyword>
<dbReference type="GO" id="GO:0016020">
    <property type="term" value="C:membrane"/>
    <property type="evidence" value="ECO:0007669"/>
    <property type="project" value="InterPro"/>
</dbReference>
<feature type="transmembrane region" description="Helical" evidence="1">
    <location>
        <begin position="12"/>
        <end position="33"/>
    </location>
</feature>
<evidence type="ECO:0000313" key="3">
    <source>
        <dbReference type="EMBL" id="MBB2175087.1"/>
    </source>
</evidence>
<organism evidence="3 4">
    <name type="scientific">Gluconacetobacter johannae</name>
    <dbReference type="NCBI Taxonomy" id="112140"/>
    <lineage>
        <taxon>Bacteria</taxon>
        <taxon>Pseudomonadati</taxon>
        <taxon>Pseudomonadota</taxon>
        <taxon>Alphaproteobacteria</taxon>
        <taxon>Acetobacterales</taxon>
        <taxon>Acetobacteraceae</taxon>
        <taxon>Gluconacetobacter</taxon>
    </lineage>
</organism>
<dbReference type="Proteomes" id="UP000561066">
    <property type="component" value="Unassembled WGS sequence"/>
</dbReference>
<feature type="transmembrane region" description="Helical" evidence="1">
    <location>
        <begin position="94"/>
        <end position="116"/>
    </location>
</feature>
<dbReference type="PANTHER" id="PTHR22911:SF102">
    <property type="entry name" value="MEMBRANE PROTEIN"/>
    <property type="match status" value="1"/>
</dbReference>
<accession>A0A7W4J5K7</accession>
<dbReference type="EMBL" id="JABEQH010000004">
    <property type="protein sequence ID" value="MBB2175087.1"/>
    <property type="molecule type" value="Genomic_DNA"/>
</dbReference>
<keyword evidence="1" id="KW-0472">Membrane</keyword>
<dbReference type="AlphaFoldDB" id="A0A7W4J5K7"/>
<dbReference type="RefSeq" id="WP_182941543.1">
    <property type="nucleotide sequence ID" value="NZ_JABEQH010000004.1"/>
</dbReference>
<dbReference type="InterPro" id="IPR000620">
    <property type="entry name" value="EamA_dom"/>
</dbReference>
<comment type="caution">
    <text evidence="3">The sequence shown here is derived from an EMBL/GenBank/DDBJ whole genome shotgun (WGS) entry which is preliminary data.</text>
</comment>
<gene>
    <name evidence="3" type="ORF">HLH21_04000</name>
</gene>
<sequence length="299" mass="32261">MTHRDHHGHPALKLAFAMLLSGTIGVFVMQSGLDPINVVFWRCVFGTAFMGAWCLFRGYFRGLAWRGVRMAIVCGVLVVLNWITLFTAYRLTSIATATIVYNVSPFFVVLAGRLFLGETITRDQMGWMLAAFGGVVLASGLLSPGEHGAAGWAAGTAITLVAAMLYAMTTLISKGMGHQRPEITVFWQTATGIVLLAPLADLSHPMPAAASWGWLLGLGAIHTGLCYVLMYASYPRLTTSTIATLSFIYPLVAILSDWMVYGHRLTAAQMTGALVIAVATLGSRLGWRVGWPRGYSRAG</sequence>
<name>A0A7W4J5K7_9PROT</name>
<feature type="transmembrane region" description="Helical" evidence="1">
    <location>
        <begin position="125"/>
        <end position="143"/>
    </location>
</feature>
<feature type="domain" description="EamA" evidence="2">
    <location>
        <begin position="14"/>
        <end position="139"/>
    </location>
</feature>
<feature type="transmembrane region" description="Helical" evidence="1">
    <location>
        <begin position="242"/>
        <end position="261"/>
    </location>
</feature>
<feature type="transmembrane region" description="Helical" evidence="1">
    <location>
        <begin position="183"/>
        <end position="200"/>
    </location>
</feature>